<protein>
    <submittedName>
        <fullName evidence="1">Uncharacterized protein</fullName>
    </submittedName>
</protein>
<dbReference type="EMBL" id="JAVDQH010000002">
    <property type="protein sequence ID" value="MDR6242862.1"/>
    <property type="molecule type" value="Genomic_DNA"/>
</dbReference>
<name>A0ABU1IWU4_9BACL</name>
<organism evidence="1 2">
    <name type="scientific">Paenibacillus hunanensis</name>
    <dbReference type="NCBI Taxonomy" id="539262"/>
    <lineage>
        <taxon>Bacteria</taxon>
        <taxon>Bacillati</taxon>
        <taxon>Bacillota</taxon>
        <taxon>Bacilli</taxon>
        <taxon>Bacillales</taxon>
        <taxon>Paenibacillaceae</taxon>
        <taxon>Paenibacillus</taxon>
    </lineage>
</organism>
<proteinExistence type="predicted"/>
<dbReference type="Proteomes" id="UP001185028">
    <property type="component" value="Unassembled WGS sequence"/>
</dbReference>
<reference evidence="1 2" key="1">
    <citation type="submission" date="2023-07" db="EMBL/GenBank/DDBJ databases">
        <title>Genomic Encyclopedia of Type Strains, Phase IV (KMG-IV): sequencing the most valuable type-strain genomes for metagenomic binning, comparative biology and taxonomic classification.</title>
        <authorList>
            <person name="Goeker M."/>
        </authorList>
    </citation>
    <scope>NUCLEOTIDE SEQUENCE [LARGE SCALE GENOMIC DNA]</scope>
    <source>
        <strain evidence="1 2">DSM 22170</strain>
    </source>
</reference>
<evidence type="ECO:0000313" key="1">
    <source>
        <dbReference type="EMBL" id="MDR6242862.1"/>
    </source>
</evidence>
<accession>A0ABU1IWU4</accession>
<gene>
    <name evidence="1" type="ORF">JOC58_000746</name>
</gene>
<sequence length="40" mass="4533">MAFYPAFFVWTFEGDGYPVAGLDLDSSVSSYVVFIRTTIY</sequence>
<evidence type="ECO:0000313" key="2">
    <source>
        <dbReference type="Proteomes" id="UP001185028"/>
    </source>
</evidence>
<comment type="caution">
    <text evidence="1">The sequence shown here is derived from an EMBL/GenBank/DDBJ whole genome shotgun (WGS) entry which is preliminary data.</text>
</comment>
<keyword evidence="2" id="KW-1185">Reference proteome</keyword>